<dbReference type="InterPro" id="IPR025124">
    <property type="entry name" value="Gag1-like_clamp"/>
</dbReference>
<evidence type="ECO:0000313" key="5">
    <source>
        <dbReference type="Proteomes" id="UP000237000"/>
    </source>
</evidence>
<dbReference type="Proteomes" id="UP000237000">
    <property type="component" value="Unassembled WGS sequence"/>
</dbReference>
<feature type="region of interest" description="Disordered" evidence="1">
    <location>
        <begin position="77"/>
        <end position="97"/>
    </location>
</feature>
<feature type="signal peptide" evidence="2">
    <location>
        <begin position="1"/>
        <end position="24"/>
    </location>
</feature>
<dbReference type="OrthoDB" id="1896025at2759"/>
<evidence type="ECO:0000256" key="1">
    <source>
        <dbReference type="SAM" id="MobiDB-lite"/>
    </source>
</evidence>
<reference evidence="5" key="1">
    <citation type="submission" date="2016-06" db="EMBL/GenBank/DDBJ databases">
        <title>Parallel loss of symbiosis genes in relatives of nitrogen-fixing non-legume Parasponia.</title>
        <authorList>
            <person name="Van Velzen R."/>
            <person name="Holmer R."/>
            <person name="Bu F."/>
            <person name="Rutten L."/>
            <person name="Van Zeijl A."/>
            <person name="Liu W."/>
            <person name="Santuari L."/>
            <person name="Cao Q."/>
            <person name="Sharma T."/>
            <person name="Shen D."/>
            <person name="Roswanjaya Y."/>
            <person name="Wardhani T."/>
            <person name="Kalhor M.S."/>
            <person name="Jansen J."/>
            <person name="Van den Hoogen J."/>
            <person name="Gungor B."/>
            <person name="Hartog M."/>
            <person name="Hontelez J."/>
            <person name="Verver J."/>
            <person name="Yang W.-C."/>
            <person name="Schijlen E."/>
            <person name="Repin R."/>
            <person name="Schilthuizen M."/>
            <person name="Schranz E."/>
            <person name="Heidstra R."/>
            <person name="Miyata K."/>
            <person name="Fedorova E."/>
            <person name="Kohlen W."/>
            <person name="Bisseling T."/>
            <person name="Smit S."/>
            <person name="Geurts R."/>
        </authorList>
    </citation>
    <scope>NUCLEOTIDE SEQUENCE [LARGE SCALE GENOMIC DNA]</scope>
    <source>
        <strain evidence="5">cv. RG33-2</strain>
    </source>
</reference>
<accession>A0A2P5EU06</accession>
<dbReference type="InParanoid" id="A0A2P5EU06"/>
<keyword evidence="5" id="KW-1185">Reference proteome</keyword>
<comment type="caution">
    <text evidence="4">The sequence shown here is derived from an EMBL/GenBank/DDBJ whole genome shotgun (WGS) entry which is preliminary data.</text>
</comment>
<feature type="domain" description="Gag1-like clamp" evidence="3">
    <location>
        <begin position="62"/>
        <end position="173"/>
    </location>
</feature>
<name>A0A2P5EU06_TREOI</name>
<protein>
    <recommendedName>
        <fullName evidence="3">Gag1-like clamp domain-containing protein</fullName>
    </recommendedName>
</protein>
<organism evidence="4 5">
    <name type="scientific">Trema orientale</name>
    <name type="common">Charcoal tree</name>
    <name type="synonym">Celtis orientalis</name>
    <dbReference type="NCBI Taxonomy" id="63057"/>
    <lineage>
        <taxon>Eukaryota</taxon>
        <taxon>Viridiplantae</taxon>
        <taxon>Streptophyta</taxon>
        <taxon>Embryophyta</taxon>
        <taxon>Tracheophyta</taxon>
        <taxon>Spermatophyta</taxon>
        <taxon>Magnoliopsida</taxon>
        <taxon>eudicotyledons</taxon>
        <taxon>Gunneridae</taxon>
        <taxon>Pentapetalae</taxon>
        <taxon>rosids</taxon>
        <taxon>fabids</taxon>
        <taxon>Rosales</taxon>
        <taxon>Cannabaceae</taxon>
        <taxon>Trema</taxon>
    </lineage>
</organism>
<proteinExistence type="predicted"/>
<dbReference type="PANTHER" id="PTHR33373">
    <property type="entry name" value="OS07G0479600 PROTEIN"/>
    <property type="match status" value="1"/>
</dbReference>
<keyword evidence="2" id="KW-0732">Signal</keyword>
<dbReference type="PANTHER" id="PTHR33373:SF13">
    <property type="entry name" value="DUF4050 DOMAIN-CONTAINING PROTEIN"/>
    <property type="match status" value="1"/>
</dbReference>
<gene>
    <name evidence="4" type="ORF">TorRG33x02_152510</name>
</gene>
<dbReference type="Pfam" id="PF13259">
    <property type="entry name" value="clamp_Gag1-like"/>
    <property type="match status" value="1"/>
</dbReference>
<evidence type="ECO:0000259" key="3">
    <source>
        <dbReference type="Pfam" id="PF13259"/>
    </source>
</evidence>
<dbReference type="EMBL" id="JXTC01000099">
    <property type="protein sequence ID" value="PON89022.1"/>
    <property type="molecule type" value="Genomic_DNA"/>
</dbReference>
<evidence type="ECO:0000256" key="2">
    <source>
        <dbReference type="SAM" id="SignalP"/>
    </source>
</evidence>
<sequence>MVTLNYPITNWISHLLACMGGCFGCCTKSTPVIAVDEPSKGLRIQGRSVKKPTISDDFWSSSTCDLDHSTAISQRSISSISTSNQTSNHGSGTSSSHPEFVNHGLIHWNQTRLQWTGGNQSRNETKQSRQRRLSWNPTYESLLGSKQAFPHPLPLSEMVEFLVEIWEHEGLYD</sequence>
<dbReference type="STRING" id="63057.A0A2P5EU06"/>
<evidence type="ECO:0000313" key="4">
    <source>
        <dbReference type="EMBL" id="PON89022.1"/>
    </source>
</evidence>
<feature type="chain" id="PRO_5015111421" description="Gag1-like clamp domain-containing protein" evidence="2">
    <location>
        <begin position="25"/>
        <end position="173"/>
    </location>
</feature>
<dbReference type="AlphaFoldDB" id="A0A2P5EU06"/>